<protein>
    <submittedName>
        <fullName evidence="1">Uncharacterized protein</fullName>
    </submittedName>
</protein>
<evidence type="ECO:0000313" key="2">
    <source>
        <dbReference type="Proteomes" id="UP000094385"/>
    </source>
</evidence>
<proteinExistence type="predicted"/>
<dbReference type="Proteomes" id="UP000094385">
    <property type="component" value="Unassembled WGS sequence"/>
</dbReference>
<evidence type="ECO:0000313" key="1">
    <source>
        <dbReference type="EMBL" id="ODQ76503.1"/>
    </source>
</evidence>
<dbReference type="EMBL" id="KV454289">
    <property type="protein sequence ID" value="ODQ76503.1"/>
    <property type="molecule type" value="Genomic_DNA"/>
</dbReference>
<dbReference type="OrthoDB" id="10421074at2759"/>
<gene>
    <name evidence="1" type="ORF">LIPSTDRAFT_428</name>
</gene>
<keyword evidence="2" id="KW-1185">Reference proteome</keyword>
<accession>A0A1E3QFM7</accession>
<sequence>MPSTKMTTLSEDFSDGEFLEYTGSESGLMSPSIDTTKEGDCDSLESWISAWRIDVGVNDHYNEHERDEDCFASDSGPVSYSPTSLAQSFKGLGVHEQVVHKAAFTMKLTKTEAALLYAFAAFFCLNGPVGFRTKIHLNFECKEPLNIKHNGKVSMRDVFGTRITHLEFAGYVSAVKKSLPEGIACPMNKKYGEYFPNLAFMLAHLDTGSSFRSNRQIHRRNPTLEEILPE</sequence>
<organism evidence="1 2">
    <name type="scientific">Lipomyces starkeyi NRRL Y-11557</name>
    <dbReference type="NCBI Taxonomy" id="675824"/>
    <lineage>
        <taxon>Eukaryota</taxon>
        <taxon>Fungi</taxon>
        <taxon>Dikarya</taxon>
        <taxon>Ascomycota</taxon>
        <taxon>Saccharomycotina</taxon>
        <taxon>Lipomycetes</taxon>
        <taxon>Lipomycetales</taxon>
        <taxon>Lipomycetaceae</taxon>
        <taxon>Lipomyces</taxon>
    </lineage>
</organism>
<reference evidence="1 2" key="1">
    <citation type="journal article" date="2016" name="Proc. Natl. Acad. Sci. U.S.A.">
        <title>Comparative genomics of biotechnologically important yeasts.</title>
        <authorList>
            <person name="Riley R."/>
            <person name="Haridas S."/>
            <person name="Wolfe K.H."/>
            <person name="Lopes M.R."/>
            <person name="Hittinger C.T."/>
            <person name="Goeker M."/>
            <person name="Salamov A.A."/>
            <person name="Wisecaver J.H."/>
            <person name="Long T.M."/>
            <person name="Calvey C.H."/>
            <person name="Aerts A.L."/>
            <person name="Barry K.W."/>
            <person name="Choi C."/>
            <person name="Clum A."/>
            <person name="Coughlan A.Y."/>
            <person name="Deshpande S."/>
            <person name="Douglass A.P."/>
            <person name="Hanson S.J."/>
            <person name="Klenk H.-P."/>
            <person name="LaButti K.M."/>
            <person name="Lapidus A."/>
            <person name="Lindquist E.A."/>
            <person name="Lipzen A.M."/>
            <person name="Meier-Kolthoff J.P."/>
            <person name="Ohm R.A."/>
            <person name="Otillar R.P."/>
            <person name="Pangilinan J.L."/>
            <person name="Peng Y."/>
            <person name="Rokas A."/>
            <person name="Rosa C.A."/>
            <person name="Scheuner C."/>
            <person name="Sibirny A.A."/>
            <person name="Slot J.C."/>
            <person name="Stielow J.B."/>
            <person name="Sun H."/>
            <person name="Kurtzman C.P."/>
            <person name="Blackwell M."/>
            <person name="Grigoriev I.V."/>
            <person name="Jeffries T.W."/>
        </authorList>
    </citation>
    <scope>NUCLEOTIDE SEQUENCE [LARGE SCALE GENOMIC DNA]</scope>
    <source>
        <strain evidence="1 2">NRRL Y-11557</strain>
    </source>
</reference>
<dbReference type="AlphaFoldDB" id="A0A1E3QFM7"/>
<name>A0A1E3QFM7_LIPST</name>